<feature type="domain" description="CCHC-type" evidence="13">
    <location>
        <begin position="1407"/>
        <end position="1422"/>
    </location>
</feature>
<dbReference type="Pfam" id="PF00098">
    <property type="entry name" value="zf-CCHC"/>
    <property type="match status" value="7"/>
</dbReference>
<dbReference type="GO" id="GO:0030428">
    <property type="term" value="C:cell septum"/>
    <property type="evidence" value="ECO:0007669"/>
    <property type="project" value="TreeGrafter"/>
</dbReference>
<evidence type="ECO:0000256" key="4">
    <source>
        <dbReference type="ARBA" id="ARBA00022676"/>
    </source>
</evidence>
<dbReference type="GO" id="GO:0005886">
    <property type="term" value="C:plasma membrane"/>
    <property type="evidence" value="ECO:0007669"/>
    <property type="project" value="UniProtKB-SubCell"/>
</dbReference>
<feature type="domain" description="CCHC-type" evidence="13">
    <location>
        <begin position="1359"/>
        <end position="1374"/>
    </location>
</feature>
<dbReference type="InterPro" id="IPR036259">
    <property type="entry name" value="MFS_trans_sf"/>
</dbReference>
<evidence type="ECO:0000259" key="13">
    <source>
        <dbReference type="PROSITE" id="PS50158"/>
    </source>
</evidence>
<dbReference type="EMBL" id="JYNV01000309">
    <property type="protein sequence ID" value="KZM19002.1"/>
    <property type="molecule type" value="Genomic_DNA"/>
</dbReference>
<keyword evidence="10" id="KW-0862">Zinc</keyword>
<feature type="domain" description="CCHC-type" evidence="13">
    <location>
        <begin position="1307"/>
        <end position="1322"/>
    </location>
</feature>
<dbReference type="InterPro" id="IPR001878">
    <property type="entry name" value="Znf_CCHC"/>
</dbReference>
<feature type="transmembrane region" description="Helical" evidence="12">
    <location>
        <begin position="1020"/>
        <end position="1047"/>
    </location>
</feature>
<dbReference type="Pfam" id="PF08407">
    <property type="entry name" value="Chitin_synth_1N"/>
    <property type="match status" value="1"/>
</dbReference>
<dbReference type="SUPFAM" id="SSF57756">
    <property type="entry name" value="Retrovirus zinc finger-like domains"/>
    <property type="match status" value="5"/>
</dbReference>
<dbReference type="PROSITE" id="PS50143">
    <property type="entry name" value="BIR_REPEAT_2"/>
    <property type="match status" value="1"/>
</dbReference>
<evidence type="ECO:0000256" key="9">
    <source>
        <dbReference type="ARBA" id="ARBA00023316"/>
    </source>
</evidence>
<evidence type="ECO:0000256" key="5">
    <source>
        <dbReference type="ARBA" id="ARBA00022679"/>
    </source>
</evidence>
<sequence length="1748" mass="194930">MWQRHMRWFQGCTLLGRATQGSEQLLSQAEPLRAALDRSTYCLKSKASPAVETRSFAVPNSQYSYSATDPHHRHIVPRNDLDGSSWADPHHVWLQPIRSTFPSLSFPPKGRVLHIAALRLGRDLRPFAFLVACASIHEDRYEMDPRRPGPGRTPSPGRPLAGYQLEDNYGSHAGPLEIPMGPTMTHPAASGDRLPLQPSYSVENMPYAGGDYHDEYDPRPQRHDSDYSLDPQAHHDAYYTQPYDPTLHDGSPHQGYGTQPDHYWQDEQDGRPMLAGANSYGPDPHDLEEQDPENPFHDEPIQHYPSPAPIKRWKTVKEVQLFKGNLVLDCPIPPRLLNQVPHAQPPERDEFTHMRYSAATCDPADFDAERFTLRQKLFAKPRHTELFIVVTMYNEEDELFARTMMGVIKNIEYMNSRTNSKTWGKDAWKKIVVCVVSDGRAKINPRTRAVLAGLGVYQDGIAKQQVNGKDVTAHIYEYTTQMTLDIKKGVVGVKKGNTPVQMLFCLKEKNQKKINSHRWFFQAFGTVLDPNICVLIDAGTKPGKDSIYHLWKAFDLEPMCAGACGEIKAMFHGKKLLNPLVATQNFEYKMSNILDKPLESAFGFITVLPGAFSAYRYVALQNDKTGQGPLEKYFAGEKMHGANAGIFTANMYLAEDRILCFELVSKRNCHWILQYVKSANGETDVPTTMAEFIGQRRRWLNGSFFAAVYALAHSFDIFRSDHSVIRKMMFLVEFVYQTISMIFAWFALGNFFLVFRILTASLATEIGTAGKVLFVVFEWLYIGVLITCFILSLGNRPQGSNKWYMSMVYFWCIIMTYLMFASIYITVRSIQEQIKTNHGFNFADIFKDQIFFTLIVSLASTYLMWFVVSILFLDPWHMFTSFIQYLLLTPTYINILNVYAFCNTHDITWGTKGDDKPEKLPSVTTKADGKADIQAPTDDADLNTMYENELRVFSTKWKEEKKVQSATDKQEDYYKGFRSGVVLFWMFCNLVLTALVLQSGGLEITVQDPDEQAAKQNQVAAIYLGVVLWSVAGLAAFRFIGAIWFLVVRMFRAMSWDTGAGGGDSWGGGDGGNDAGAGVGDGSDTCRICNQTGHFARECPDKPAGGGLTGECFNCGEIGHNKADCTNPHVEREFTGTCNACGVEGHAARSCPTNPMKCKLCDKEGHKALECKERRLVDWTGIPELDAEEAWAKLIDSAKEKDLDGFRTCLKAYARAVVEDFSLPDVEAALREDGLPVYLIAKQQEVPVNMTVVDMIGNPEREFVLTIQLSDKPRRKMFAQGWPENAQQNLERLASTGFVQDRGVPLCSNCGELGHIKKHCKQEQPEHVSNIPAVQCVYCQEEGHRARDCPMERINPHACKNCKQEGHNAKECPEPRSAEGVECHKCNETGHFSRDCPNVEARPPRTCRNCGSEDHIAKECDQPRNPDTVTCRNCEKLGHFSRDCLEPKDWSKVQCQNCQEFGHTVKRCKVAPAEGDAAGGGGPVEATGSWGAGDNAAATGGGETSWVGDSGGGGWPQRSAMTNGSSNDEYKPGTVRLEKFDTTPAQHGADAEAYHHIEEKSTNIANARGAGMGADLALHVGDRYTIALVKLSPTYFPFELPSSIVLRKFCKHLSDLKLWVFFTLIMYTTVPIYTFNYFTPAIPVGMGYSAGIANALSTPPAIVAMIAAFGFAWIGDRYQDRAPIIAVQSVICLIGLMLVAYAQNNGVCYFGVFLGIMGSQGNVPAILTYQASNARLQSKRSTASSLQI</sequence>
<feature type="transmembrane region" description="Helical" evidence="12">
    <location>
        <begin position="1682"/>
        <end position="1703"/>
    </location>
</feature>
<proteinExistence type="predicted"/>
<evidence type="ECO:0000313" key="14">
    <source>
        <dbReference type="EMBL" id="KZM19002.1"/>
    </source>
</evidence>
<organism evidence="14 15">
    <name type="scientific">Didymella rabiei</name>
    <name type="common">Chickpea ascochyta blight fungus</name>
    <name type="synonym">Mycosphaerella rabiei</name>
    <dbReference type="NCBI Taxonomy" id="5454"/>
    <lineage>
        <taxon>Eukaryota</taxon>
        <taxon>Fungi</taxon>
        <taxon>Dikarya</taxon>
        <taxon>Ascomycota</taxon>
        <taxon>Pezizomycotina</taxon>
        <taxon>Dothideomycetes</taxon>
        <taxon>Pleosporomycetidae</taxon>
        <taxon>Pleosporales</taxon>
        <taxon>Pleosporineae</taxon>
        <taxon>Didymellaceae</taxon>
        <taxon>Ascochyta</taxon>
    </lineage>
</organism>
<evidence type="ECO:0000256" key="1">
    <source>
        <dbReference type="ARBA" id="ARBA00004651"/>
    </source>
</evidence>
<dbReference type="Pfam" id="PF01644">
    <property type="entry name" value="Chitin_synth_1"/>
    <property type="match status" value="1"/>
</dbReference>
<keyword evidence="9" id="KW-0961">Cell wall biogenesis/degradation</keyword>
<dbReference type="InterPro" id="IPR001370">
    <property type="entry name" value="BIR_rpt"/>
</dbReference>
<keyword evidence="8 12" id="KW-0472">Membrane</keyword>
<dbReference type="Gene3D" id="4.10.60.10">
    <property type="entry name" value="Zinc finger, CCHC-type"/>
    <property type="match status" value="5"/>
</dbReference>
<dbReference type="SMR" id="A0A162WG21"/>
<evidence type="ECO:0000256" key="12">
    <source>
        <dbReference type="SAM" id="Phobius"/>
    </source>
</evidence>
<dbReference type="GO" id="GO:0004100">
    <property type="term" value="F:chitin synthase activity"/>
    <property type="evidence" value="ECO:0007669"/>
    <property type="project" value="UniProtKB-EC"/>
</dbReference>
<protein>
    <recommendedName>
        <fullName evidence="2">chitin synthase</fullName>
        <ecNumber evidence="2">2.4.1.16</ecNumber>
    </recommendedName>
</protein>
<feature type="compositionally biased region" description="Basic and acidic residues" evidence="11">
    <location>
        <begin position="211"/>
        <end position="237"/>
    </location>
</feature>
<keyword evidence="10" id="KW-0863">Zinc-finger</keyword>
<evidence type="ECO:0000256" key="8">
    <source>
        <dbReference type="ARBA" id="ARBA00023136"/>
    </source>
</evidence>
<dbReference type="InterPro" id="IPR036875">
    <property type="entry name" value="Znf_CCHC_sf"/>
</dbReference>
<evidence type="ECO:0000256" key="2">
    <source>
        <dbReference type="ARBA" id="ARBA00012543"/>
    </source>
</evidence>
<feature type="transmembrane region" description="Helical" evidence="12">
    <location>
        <begin position="772"/>
        <end position="794"/>
    </location>
</feature>
<dbReference type="Gene3D" id="1.20.1250.20">
    <property type="entry name" value="MFS general substrate transporter like domains"/>
    <property type="match status" value="1"/>
</dbReference>
<accession>A0A162WG21</accession>
<evidence type="ECO:0000256" key="11">
    <source>
        <dbReference type="SAM" id="MobiDB-lite"/>
    </source>
</evidence>
<name>A0A162WG21_DIDRA</name>
<evidence type="ECO:0000313" key="15">
    <source>
        <dbReference type="Proteomes" id="UP000076837"/>
    </source>
</evidence>
<dbReference type="SMART" id="SM00343">
    <property type="entry name" value="ZnF_C2HC"/>
    <property type="match status" value="11"/>
</dbReference>
<dbReference type="PANTHER" id="PTHR22914">
    <property type="entry name" value="CHITIN SYNTHASE"/>
    <property type="match status" value="1"/>
</dbReference>
<feature type="region of interest" description="Disordered" evidence="11">
    <location>
        <begin position="141"/>
        <end position="291"/>
    </location>
</feature>
<feature type="domain" description="CCHC-type" evidence="13">
    <location>
        <begin position="1431"/>
        <end position="1444"/>
    </location>
</feature>
<gene>
    <name evidence="14" type="ORF">ST47_g9863</name>
</gene>
<keyword evidence="7 12" id="KW-1133">Transmembrane helix</keyword>
<feature type="transmembrane region" description="Helical" evidence="12">
    <location>
        <begin position="730"/>
        <end position="752"/>
    </location>
</feature>
<dbReference type="STRING" id="5454.A0A162WG21"/>
<dbReference type="PROSITE" id="PS50158">
    <property type="entry name" value="ZF_CCHC"/>
    <property type="match status" value="9"/>
</dbReference>
<keyword evidence="15" id="KW-1185">Reference proteome</keyword>
<feature type="domain" description="CCHC-type" evidence="13">
    <location>
        <begin position="1112"/>
        <end position="1127"/>
    </location>
</feature>
<feature type="domain" description="CCHC-type" evidence="13">
    <location>
        <begin position="1138"/>
        <end position="1152"/>
    </location>
</feature>
<dbReference type="GO" id="GO:0003676">
    <property type="term" value="F:nucleic acid binding"/>
    <property type="evidence" value="ECO:0007669"/>
    <property type="project" value="InterPro"/>
</dbReference>
<dbReference type="EC" id="2.4.1.16" evidence="2"/>
<dbReference type="GO" id="GO:0008270">
    <property type="term" value="F:zinc ion binding"/>
    <property type="evidence" value="ECO:0007669"/>
    <property type="project" value="UniProtKB-KW"/>
</dbReference>
<feature type="transmembrane region" description="Helical" evidence="12">
    <location>
        <begin position="1709"/>
        <end position="1729"/>
    </location>
</feature>
<dbReference type="InterPro" id="IPR013616">
    <property type="entry name" value="Chitin_synth_N"/>
</dbReference>
<evidence type="ECO:0000256" key="3">
    <source>
        <dbReference type="ARBA" id="ARBA00022475"/>
    </source>
</evidence>
<evidence type="ECO:0000256" key="7">
    <source>
        <dbReference type="ARBA" id="ARBA00022989"/>
    </source>
</evidence>
<feature type="transmembrane region" description="Helical" evidence="12">
    <location>
        <begin position="806"/>
        <end position="830"/>
    </location>
</feature>
<feature type="transmembrane region" description="Helical" evidence="12">
    <location>
        <begin position="850"/>
        <end position="873"/>
    </location>
</feature>
<reference evidence="14 15" key="1">
    <citation type="journal article" date="2016" name="Sci. Rep.">
        <title>Draft genome sequencing and secretome analysis of fungal phytopathogen Ascochyta rabiei provides insight into the necrotrophic effector repertoire.</title>
        <authorList>
            <person name="Verma S."/>
            <person name="Gazara R.K."/>
            <person name="Nizam S."/>
            <person name="Parween S."/>
            <person name="Chattopadhyay D."/>
            <person name="Verma P.K."/>
        </authorList>
    </citation>
    <scope>NUCLEOTIDE SEQUENCE [LARGE SCALE GENOMIC DNA]</scope>
    <source>
        <strain evidence="14 15">ArDII</strain>
    </source>
</reference>
<feature type="domain" description="CCHC-type" evidence="13">
    <location>
        <begin position="1086"/>
        <end position="1101"/>
    </location>
</feature>
<keyword evidence="10" id="KW-0479">Metal-binding</keyword>
<dbReference type="GO" id="GO:0006031">
    <property type="term" value="P:chitin biosynthetic process"/>
    <property type="evidence" value="ECO:0007669"/>
    <property type="project" value="TreeGrafter"/>
</dbReference>
<dbReference type="InterPro" id="IPR004835">
    <property type="entry name" value="Chitin_synth"/>
</dbReference>
<feature type="transmembrane region" description="Helical" evidence="12">
    <location>
        <begin position="699"/>
        <end position="718"/>
    </location>
</feature>
<feature type="domain" description="CCHC-type" evidence="13">
    <location>
        <begin position="1336"/>
        <end position="1350"/>
    </location>
</feature>
<dbReference type="SUPFAM" id="SSF103473">
    <property type="entry name" value="MFS general substrate transporter"/>
    <property type="match status" value="1"/>
</dbReference>
<dbReference type="Proteomes" id="UP000076837">
    <property type="component" value="Unassembled WGS sequence"/>
</dbReference>
<evidence type="ECO:0000256" key="6">
    <source>
        <dbReference type="ARBA" id="ARBA00022692"/>
    </source>
</evidence>
<feature type="transmembrane region" description="Helical" evidence="12">
    <location>
        <begin position="1616"/>
        <end position="1635"/>
    </location>
</feature>
<comment type="subcellular location">
    <subcellularLocation>
        <location evidence="1">Cell membrane</location>
        <topology evidence="1">Multi-pass membrane protein</topology>
    </subcellularLocation>
</comment>
<feature type="region of interest" description="Disordered" evidence="11">
    <location>
        <begin position="1475"/>
        <end position="1510"/>
    </location>
</feature>
<keyword evidence="3" id="KW-1003">Cell membrane</keyword>
<feature type="transmembrane region" description="Helical" evidence="12">
    <location>
        <begin position="1655"/>
        <end position="1675"/>
    </location>
</feature>
<feature type="transmembrane region" description="Helical" evidence="12">
    <location>
        <begin position="981"/>
        <end position="1000"/>
    </location>
</feature>
<feature type="compositionally biased region" description="Gly residues" evidence="11">
    <location>
        <begin position="1499"/>
        <end position="1510"/>
    </location>
</feature>
<evidence type="ECO:0000256" key="10">
    <source>
        <dbReference type="PROSITE-ProRule" id="PRU00047"/>
    </source>
</evidence>
<keyword evidence="4" id="KW-0328">Glycosyltransferase</keyword>
<keyword evidence="6 12" id="KW-0812">Transmembrane</keyword>
<dbReference type="GO" id="GO:0071555">
    <property type="term" value="P:cell wall organization"/>
    <property type="evidence" value="ECO:0007669"/>
    <property type="project" value="UniProtKB-KW"/>
</dbReference>
<comment type="caution">
    <text evidence="14">The sequence shown here is derived from an EMBL/GenBank/DDBJ whole genome shotgun (WGS) entry which is preliminary data.</text>
</comment>
<dbReference type="CDD" id="cd04190">
    <property type="entry name" value="Chitin_synth_C"/>
    <property type="match status" value="1"/>
</dbReference>
<dbReference type="PANTHER" id="PTHR22914:SF9">
    <property type="entry name" value="CHITIN SYNTHASE 1"/>
    <property type="match status" value="1"/>
</dbReference>
<feature type="domain" description="CCHC-type" evidence="13">
    <location>
        <begin position="1383"/>
        <end position="1398"/>
    </location>
</feature>
<keyword evidence="5" id="KW-0808">Transferase</keyword>